<organism evidence="2 3">
    <name type="scientific">Mesorhizobium marinum</name>
    <dbReference type="NCBI Taxonomy" id="3228790"/>
    <lineage>
        <taxon>Bacteria</taxon>
        <taxon>Pseudomonadati</taxon>
        <taxon>Pseudomonadota</taxon>
        <taxon>Alphaproteobacteria</taxon>
        <taxon>Hyphomicrobiales</taxon>
        <taxon>Phyllobacteriaceae</taxon>
        <taxon>Mesorhizobium</taxon>
    </lineage>
</organism>
<keyword evidence="1" id="KW-0732">Signal</keyword>
<reference evidence="2 3" key="1">
    <citation type="submission" date="2024-06" db="EMBL/GenBank/DDBJ databases">
        <authorList>
            <person name="Tuo L."/>
        </authorList>
    </citation>
    <scope>NUCLEOTIDE SEQUENCE [LARGE SCALE GENOMIC DNA]</scope>
    <source>
        <strain evidence="2 3">ZMM04-5</strain>
    </source>
</reference>
<sequence length="63" mass="6613">MVKGLTFAAALALAGCQTAGGSFCQISSPIRLSAETVDHLSDPEVADILAHNEKGQRLCSWKP</sequence>
<accession>A0ABV3R770</accession>
<feature type="signal peptide" evidence="1">
    <location>
        <begin position="1"/>
        <end position="19"/>
    </location>
</feature>
<feature type="chain" id="PRO_5046947678" description="Lipoprotein" evidence="1">
    <location>
        <begin position="20"/>
        <end position="63"/>
    </location>
</feature>
<dbReference type="PROSITE" id="PS51257">
    <property type="entry name" value="PROKAR_LIPOPROTEIN"/>
    <property type="match status" value="1"/>
</dbReference>
<gene>
    <name evidence="2" type="ORF">ABUE31_21670</name>
</gene>
<evidence type="ECO:0008006" key="4">
    <source>
        <dbReference type="Google" id="ProtNLM"/>
    </source>
</evidence>
<name>A0ABV3R770_9HYPH</name>
<protein>
    <recommendedName>
        <fullName evidence="4">Lipoprotein</fullName>
    </recommendedName>
</protein>
<evidence type="ECO:0000313" key="2">
    <source>
        <dbReference type="EMBL" id="MEW9808608.1"/>
    </source>
</evidence>
<comment type="caution">
    <text evidence="2">The sequence shown here is derived from an EMBL/GenBank/DDBJ whole genome shotgun (WGS) entry which is preliminary data.</text>
</comment>
<dbReference type="EMBL" id="JBFOCI010000009">
    <property type="protein sequence ID" value="MEW9808608.1"/>
    <property type="molecule type" value="Genomic_DNA"/>
</dbReference>
<dbReference type="RefSeq" id="WP_367725841.1">
    <property type="nucleotide sequence ID" value="NZ_JBFOCH010000092.1"/>
</dbReference>
<keyword evidence="3" id="KW-1185">Reference proteome</keyword>
<proteinExistence type="predicted"/>
<evidence type="ECO:0000313" key="3">
    <source>
        <dbReference type="Proteomes" id="UP001556196"/>
    </source>
</evidence>
<evidence type="ECO:0000256" key="1">
    <source>
        <dbReference type="SAM" id="SignalP"/>
    </source>
</evidence>
<dbReference type="Proteomes" id="UP001556196">
    <property type="component" value="Unassembled WGS sequence"/>
</dbReference>